<feature type="region of interest" description="Disordered" evidence="1">
    <location>
        <begin position="62"/>
        <end position="93"/>
    </location>
</feature>
<dbReference type="EMBL" id="CP130956">
    <property type="protein sequence ID" value="WLF52029.1"/>
    <property type="molecule type" value="Genomic_DNA"/>
</dbReference>
<dbReference type="EMBL" id="JAPWIS010000010">
    <property type="protein sequence ID" value="MCZ4586020.1"/>
    <property type="molecule type" value="Genomic_DNA"/>
</dbReference>
<organism evidence="3 5">
    <name type="scientific">Rhodococcus opacus</name>
    <name type="common">Nocardia opaca</name>
    <dbReference type="NCBI Taxonomy" id="37919"/>
    <lineage>
        <taxon>Bacteria</taxon>
        <taxon>Bacillati</taxon>
        <taxon>Actinomycetota</taxon>
        <taxon>Actinomycetes</taxon>
        <taxon>Mycobacteriales</taxon>
        <taxon>Nocardiaceae</taxon>
        <taxon>Rhodococcus</taxon>
    </lineage>
</organism>
<name>A0AAX3YV73_RHOOP</name>
<reference evidence="2" key="1">
    <citation type="submission" date="2022-12" db="EMBL/GenBank/DDBJ databases">
        <authorList>
            <person name="Krivoruchko A.V."/>
            <person name="Elkin A."/>
        </authorList>
    </citation>
    <scope>NUCLEOTIDE SEQUENCE</scope>
    <source>
        <strain evidence="2">IEGM 249</strain>
    </source>
</reference>
<keyword evidence="4" id="KW-1185">Reference proteome</keyword>
<dbReference type="Gene3D" id="1.10.8.1060">
    <property type="entry name" value="Corynebacterium glutamicum thioredoxin-dependent arsenate reductase, N-terminal domain"/>
    <property type="match status" value="1"/>
</dbReference>
<evidence type="ECO:0000313" key="4">
    <source>
        <dbReference type="Proteomes" id="UP001066327"/>
    </source>
</evidence>
<dbReference type="AlphaFoldDB" id="A0AAX3YV73"/>
<dbReference type="RefSeq" id="WP_269591518.1">
    <property type="nucleotide sequence ID" value="NZ_CP130956.1"/>
</dbReference>
<dbReference type="Proteomes" id="UP001066327">
    <property type="component" value="Unassembled WGS sequence"/>
</dbReference>
<accession>A0AAX3YV73</accession>
<reference evidence="3" key="2">
    <citation type="submission" date="2023-07" db="EMBL/GenBank/DDBJ databases">
        <title>Genomic analysis of Rhodococcus opacus VOC-14 with glycol ethers degradation activity.</title>
        <authorList>
            <person name="Narkevich D.A."/>
            <person name="Hlushen A.M."/>
            <person name="Akhremchuk A.E."/>
            <person name="Sikolenko M.A."/>
            <person name="Valentovich L.N."/>
        </authorList>
    </citation>
    <scope>NUCLEOTIDE SEQUENCE</scope>
    <source>
        <strain evidence="3">VOC-14</strain>
        <plasmid evidence="3">pRho-VOC14-L</plasmid>
    </source>
</reference>
<evidence type="ECO:0000313" key="2">
    <source>
        <dbReference type="EMBL" id="MCZ4586020.1"/>
    </source>
</evidence>
<sequence>MDDNEKHGLDVVRARLVQRYPDLEPQIVEDLIAAALDRFDGCRVRDFVPLLIERATTRTLDATYSRAPAPPEPIRTSELPATAHAEPAAPAVISSARGRGVRGAFARRSPRLS</sequence>
<gene>
    <name evidence="2" type="ORF">O4328_20360</name>
    <name evidence="3" type="ORF">Q5707_42035</name>
</gene>
<dbReference type="NCBIfam" id="NF046112">
    <property type="entry name" value="MSMEG_6209_Nter"/>
    <property type="match status" value="1"/>
</dbReference>
<proteinExistence type="predicted"/>
<evidence type="ECO:0000313" key="3">
    <source>
        <dbReference type="EMBL" id="WLF52029.1"/>
    </source>
</evidence>
<keyword evidence="3" id="KW-0614">Plasmid</keyword>
<dbReference type="Proteomes" id="UP001231166">
    <property type="component" value="Plasmid pRho-VOC14-L"/>
</dbReference>
<evidence type="ECO:0000256" key="1">
    <source>
        <dbReference type="SAM" id="MobiDB-lite"/>
    </source>
</evidence>
<geneLocation type="plasmid" evidence="3 5">
    <name>pRho-VOC14-L</name>
</geneLocation>
<evidence type="ECO:0000313" key="5">
    <source>
        <dbReference type="Proteomes" id="UP001231166"/>
    </source>
</evidence>
<protein>
    <submittedName>
        <fullName evidence="3">Uncharacterized protein</fullName>
    </submittedName>
</protein>
<feature type="compositionally biased region" description="Low complexity" evidence="1">
    <location>
        <begin position="80"/>
        <end position="93"/>
    </location>
</feature>